<dbReference type="EMBL" id="NOKA02000042">
    <property type="protein sequence ID" value="RDY30267.1"/>
    <property type="molecule type" value="Genomic_DNA"/>
</dbReference>
<dbReference type="Pfam" id="PF00082">
    <property type="entry name" value="Peptidase_S8"/>
    <property type="match status" value="1"/>
</dbReference>
<dbReference type="SUPFAM" id="SSF52743">
    <property type="entry name" value="Subtilisin-like"/>
    <property type="match status" value="1"/>
</dbReference>
<organism evidence="2 3">
    <name type="scientific">Lachnotalea glycerini</name>
    <dbReference type="NCBI Taxonomy" id="1763509"/>
    <lineage>
        <taxon>Bacteria</taxon>
        <taxon>Bacillati</taxon>
        <taxon>Bacillota</taxon>
        <taxon>Clostridia</taxon>
        <taxon>Lachnospirales</taxon>
        <taxon>Lachnospiraceae</taxon>
        <taxon>Lachnotalea</taxon>
    </lineage>
</organism>
<evidence type="ECO:0000313" key="3">
    <source>
        <dbReference type="Proteomes" id="UP000216411"/>
    </source>
</evidence>
<evidence type="ECO:0000259" key="1">
    <source>
        <dbReference type="Pfam" id="PF00082"/>
    </source>
</evidence>
<dbReference type="Proteomes" id="UP000216411">
    <property type="component" value="Unassembled WGS sequence"/>
</dbReference>
<dbReference type="Gene3D" id="3.40.50.200">
    <property type="entry name" value="Peptidase S8/S53 domain"/>
    <property type="match status" value="1"/>
</dbReference>
<dbReference type="AlphaFoldDB" id="A0A371JC68"/>
<dbReference type="InterPro" id="IPR000209">
    <property type="entry name" value="Peptidase_S8/S53_dom"/>
</dbReference>
<evidence type="ECO:0000313" key="2">
    <source>
        <dbReference type="EMBL" id="RDY30267.1"/>
    </source>
</evidence>
<dbReference type="OrthoDB" id="9798386at2"/>
<dbReference type="RefSeq" id="WP_094378622.1">
    <property type="nucleotide sequence ID" value="NZ_NOKA02000042.1"/>
</dbReference>
<keyword evidence="3" id="KW-1185">Reference proteome</keyword>
<name>A0A371JC68_9FIRM</name>
<accession>A0A371JC68</accession>
<gene>
    <name evidence="2" type="ORF">CG710_015465</name>
</gene>
<dbReference type="GO" id="GO:0006508">
    <property type="term" value="P:proteolysis"/>
    <property type="evidence" value="ECO:0007669"/>
    <property type="project" value="InterPro"/>
</dbReference>
<feature type="domain" description="Peptidase S8/S53" evidence="1">
    <location>
        <begin position="2"/>
        <end position="210"/>
    </location>
</feature>
<sequence>MKIGVIDTDGEFKHTYFKEKKINIKRLNPGVELIASDIYPFSHAEYVCAAILAENPSAEIILINIIGKNVKKNGIMIINSIKMLIDEGVCLINISLGIEEIYSDDFYKVCEEAKACGVTIVAAHCNENATAYPASFDNVIGVDIKLNNEENKFFRFSKNNNNVYFVKNSMVSFYQLNQEHLMKGNSFLTGRITGLISADYKKYKKMSANKYFEELMLNEVNVIPDFQKYRKGYVICISNRPNDALQKKYAAECFSCVDIFEFDKIEKFLEQKDCLQYKTGTLLIDINSNQYYLSYKKELEIIICRVGILFKHIFVRYPIFTITQRMYYQKKYNILFEQLYL</sequence>
<dbReference type="GO" id="GO:0004252">
    <property type="term" value="F:serine-type endopeptidase activity"/>
    <property type="evidence" value="ECO:0007669"/>
    <property type="project" value="InterPro"/>
</dbReference>
<comment type="caution">
    <text evidence="2">The sequence shown here is derived from an EMBL/GenBank/DDBJ whole genome shotgun (WGS) entry which is preliminary data.</text>
</comment>
<reference evidence="2 3" key="1">
    <citation type="journal article" date="2017" name="Genome Announc.">
        <title>Draft Genome Sequence of a Sporulating and Motile Strain of Lachnotalea glycerini Isolated from Water in Quebec City, Canada.</title>
        <authorList>
            <person name="Maheux A.F."/>
            <person name="Boudreau D.K."/>
            <person name="Berube E."/>
            <person name="Boissinot M."/>
            <person name="Raymond F."/>
            <person name="Brodeur S."/>
            <person name="Corbeil J."/>
            <person name="Isabel S."/>
            <person name="Omar R.F."/>
            <person name="Bergeron M.G."/>
        </authorList>
    </citation>
    <scope>NUCLEOTIDE SEQUENCE [LARGE SCALE GENOMIC DNA]</scope>
    <source>
        <strain evidence="2 3">CCRI-19302</strain>
    </source>
</reference>
<protein>
    <recommendedName>
        <fullName evidence="1">Peptidase S8/S53 domain-containing protein</fullName>
    </recommendedName>
</protein>
<dbReference type="InterPro" id="IPR036852">
    <property type="entry name" value="Peptidase_S8/S53_dom_sf"/>
</dbReference>
<proteinExistence type="predicted"/>